<comment type="caution">
    <text evidence="1">The sequence shown here is derived from an EMBL/GenBank/DDBJ whole genome shotgun (WGS) entry which is preliminary data.</text>
</comment>
<evidence type="ECO:0000313" key="2">
    <source>
        <dbReference type="Proteomes" id="UP000651156"/>
    </source>
</evidence>
<proteinExistence type="predicted"/>
<dbReference type="Proteomes" id="UP000651156">
    <property type="component" value="Unassembled WGS sequence"/>
</dbReference>
<evidence type="ECO:0000313" key="1">
    <source>
        <dbReference type="EMBL" id="MBE9192175.1"/>
    </source>
</evidence>
<organism evidence="1 2">
    <name type="scientific">Gloeocapsopsis crepidinum LEGE 06123</name>
    <dbReference type="NCBI Taxonomy" id="588587"/>
    <lineage>
        <taxon>Bacteria</taxon>
        <taxon>Bacillati</taxon>
        <taxon>Cyanobacteriota</taxon>
        <taxon>Cyanophyceae</taxon>
        <taxon>Oscillatoriophycideae</taxon>
        <taxon>Chroococcales</taxon>
        <taxon>Chroococcaceae</taxon>
        <taxon>Gloeocapsopsis</taxon>
    </lineage>
</organism>
<accession>A0ABR9UX91</accession>
<evidence type="ECO:0008006" key="3">
    <source>
        <dbReference type="Google" id="ProtNLM"/>
    </source>
</evidence>
<dbReference type="EMBL" id="JADEWN010000048">
    <property type="protein sequence ID" value="MBE9192175.1"/>
    <property type="molecule type" value="Genomic_DNA"/>
</dbReference>
<protein>
    <recommendedName>
        <fullName evidence="3">Tetracyclin repressor-like C-terminal domain-containing protein</fullName>
    </recommendedName>
</protein>
<sequence length="71" mass="8050">MRKLEKPGIEAVSQYLDSQPQLKLADPEVAARIFVGTLVHFVLIQKVLHGQDLLPMERDRLINGVLDLICR</sequence>
<name>A0ABR9UX91_9CHRO</name>
<keyword evidence="2" id="KW-1185">Reference proteome</keyword>
<gene>
    <name evidence="1" type="ORF">IQ230_17815</name>
</gene>
<reference evidence="1 2" key="1">
    <citation type="submission" date="2020-10" db="EMBL/GenBank/DDBJ databases">
        <authorList>
            <person name="Castelo-Branco R."/>
            <person name="Eusebio N."/>
            <person name="Adriana R."/>
            <person name="Vieira A."/>
            <person name="Brugerolle De Fraissinette N."/>
            <person name="Rezende De Castro R."/>
            <person name="Schneider M.P."/>
            <person name="Vasconcelos V."/>
            <person name="Leao P.N."/>
        </authorList>
    </citation>
    <scope>NUCLEOTIDE SEQUENCE [LARGE SCALE GENOMIC DNA]</scope>
    <source>
        <strain evidence="1 2">LEGE 06123</strain>
    </source>
</reference>